<dbReference type="Gene3D" id="1.10.10.60">
    <property type="entry name" value="Homeodomain-like"/>
    <property type="match status" value="1"/>
</dbReference>
<proteinExistence type="predicted"/>
<dbReference type="PROSITE" id="PS51998">
    <property type="entry name" value="DEK_C"/>
    <property type="match status" value="1"/>
</dbReference>
<keyword evidence="3" id="KW-1185">Reference proteome</keyword>
<protein>
    <recommendedName>
        <fullName evidence="1">DEK-C domain-containing protein</fullName>
    </recommendedName>
</protein>
<accession>A0A4P9XQG7</accession>
<dbReference type="InterPro" id="IPR014876">
    <property type="entry name" value="DEK_C"/>
</dbReference>
<evidence type="ECO:0000259" key="1">
    <source>
        <dbReference type="PROSITE" id="PS51998"/>
    </source>
</evidence>
<sequence>MYGHPGAARLVKQNIKKWNGLKTPEDGQAAHNHGVDLVAAEQLLDQLKRWHASPLYDTCLLFGIPTRKNKIPLQTLEYHKARQATVPDSHFQSASVADGDKEPSNTELRRAIHEILTGADLMALTTRGVRVALAEKFGINATRRKEDVRRILNELSGDYLH</sequence>
<reference evidence="3" key="1">
    <citation type="journal article" date="2018" name="Nat. Microbiol.">
        <title>Leveraging single-cell genomics to expand the fungal tree of life.</title>
        <authorList>
            <person name="Ahrendt S.R."/>
            <person name="Quandt C.A."/>
            <person name="Ciobanu D."/>
            <person name="Clum A."/>
            <person name="Salamov A."/>
            <person name="Andreopoulos B."/>
            <person name="Cheng J.F."/>
            <person name="Woyke T."/>
            <person name="Pelin A."/>
            <person name="Henrissat B."/>
            <person name="Reynolds N.K."/>
            <person name="Benny G.L."/>
            <person name="Smith M.E."/>
            <person name="James T.Y."/>
            <person name="Grigoriev I.V."/>
        </authorList>
    </citation>
    <scope>NUCLEOTIDE SEQUENCE [LARGE SCALE GENOMIC DNA]</scope>
    <source>
        <strain evidence="3">RSA 1356</strain>
    </source>
</reference>
<dbReference type="OrthoDB" id="10248551at2759"/>
<dbReference type="AlphaFoldDB" id="A0A4P9XQG7"/>
<organism evidence="2 3">
    <name type="scientific">Thamnocephalis sphaerospora</name>
    <dbReference type="NCBI Taxonomy" id="78915"/>
    <lineage>
        <taxon>Eukaryota</taxon>
        <taxon>Fungi</taxon>
        <taxon>Fungi incertae sedis</taxon>
        <taxon>Zoopagomycota</taxon>
        <taxon>Zoopagomycotina</taxon>
        <taxon>Zoopagomycetes</taxon>
        <taxon>Zoopagales</taxon>
        <taxon>Sigmoideomycetaceae</taxon>
        <taxon>Thamnocephalis</taxon>
    </lineage>
</organism>
<evidence type="ECO:0000313" key="2">
    <source>
        <dbReference type="EMBL" id="RKP08283.1"/>
    </source>
</evidence>
<gene>
    <name evidence="2" type="ORF">THASP1DRAFT_29916</name>
</gene>
<dbReference type="SUPFAM" id="SSF109715">
    <property type="entry name" value="DEK C-terminal domain"/>
    <property type="match status" value="1"/>
</dbReference>
<dbReference type="EMBL" id="KZ992618">
    <property type="protein sequence ID" value="RKP08283.1"/>
    <property type="molecule type" value="Genomic_DNA"/>
</dbReference>
<dbReference type="Pfam" id="PF08766">
    <property type="entry name" value="DEK_C"/>
    <property type="match status" value="1"/>
</dbReference>
<feature type="domain" description="DEK-C" evidence="1">
    <location>
        <begin position="102"/>
        <end position="157"/>
    </location>
</feature>
<name>A0A4P9XQG7_9FUNG</name>
<evidence type="ECO:0000313" key="3">
    <source>
        <dbReference type="Proteomes" id="UP000271241"/>
    </source>
</evidence>
<dbReference type="Proteomes" id="UP000271241">
    <property type="component" value="Unassembled WGS sequence"/>
</dbReference>